<gene>
    <name evidence="2" type="ORF">CBOVIS_LOCUS6015</name>
</gene>
<accession>A0A8S1EZL5</accession>
<evidence type="ECO:0000313" key="3">
    <source>
        <dbReference type="Proteomes" id="UP000494206"/>
    </source>
</evidence>
<protein>
    <submittedName>
        <fullName evidence="2">Uncharacterized protein</fullName>
    </submittedName>
</protein>
<dbReference type="EMBL" id="CADEPM010000003">
    <property type="protein sequence ID" value="CAB3403553.1"/>
    <property type="molecule type" value="Genomic_DNA"/>
</dbReference>
<dbReference type="Proteomes" id="UP000494206">
    <property type="component" value="Unassembled WGS sequence"/>
</dbReference>
<sequence length="460" mass="54559">MMFSKLNHEDIKEDKSINFENGLINYRLRTTANVIRRIDEGVYEKIAPIDVGYQWHLKEIDMAYVRPFMTVNHMAILKRMVYMHSKFTDENDQFDAELCKEENLLNILKRGISSEIYHQVPFALNQRNEYQHFEETNKLQKAIISKLQNEGTSMEIYYLTEYASKKAAAIFPLPEPVPSPEDLLVHRTSAIPTIEEANELLNENLKTSPYRSDIEKLTPEQMESLVRIILNDLFSLRRCVRNTKLLVYMFRETCCPRFKALFESGKCTMRDEQFPERSEESTSPRNLSYGEYLKIVDESLQEEEERQKKMEDTKPEVNPNPNHRYHLEPLYDYEMRGALLNRFPNYMRYRQHQLQPNYRYLNRGGDINFFINILRSMENMAQLRPPVNLQLPFPELDDEIRPQLQEPSRPIARVRPTRVVRQREAPVVQNDGPSTRLRKRKQADQPAPVRRSKRIRILQK</sequence>
<reference evidence="2 3" key="1">
    <citation type="submission" date="2020-04" db="EMBL/GenBank/DDBJ databases">
        <authorList>
            <person name="Laetsch R D."/>
            <person name="Stevens L."/>
            <person name="Kumar S."/>
            <person name="Blaxter L. M."/>
        </authorList>
    </citation>
    <scope>NUCLEOTIDE SEQUENCE [LARGE SCALE GENOMIC DNA]</scope>
</reference>
<proteinExistence type="predicted"/>
<evidence type="ECO:0000313" key="2">
    <source>
        <dbReference type="EMBL" id="CAB3403553.1"/>
    </source>
</evidence>
<feature type="region of interest" description="Disordered" evidence="1">
    <location>
        <begin position="400"/>
        <end position="460"/>
    </location>
</feature>
<comment type="caution">
    <text evidence="2">The sequence shown here is derived from an EMBL/GenBank/DDBJ whole genome shotgun (WGS) entry which is preliminary data.</text>
</comment>
<dbReference type="AlphaFoldDB" id="A0A8S1EZL5"/>
<evidence type="ECO:0000256" key="1">
    <source>
        <dbReference type="SAM" id="MobiDB-lite"/>
    </source>
</evidence>
<organism evidence="2 3">
    <name type="scientific">Caenorhabditis bovis</name>
    <dbReference type="NCBI Taxonomy" id="2654633"/>
    <lineage>
        <taxon>Eukaryota</taxon>
        <taxon>Metazoa</taxon>
        <taxon>Ecdysozoa</taxon>
        <taxon>Nematoda</taxon>
        <taxon>Chromadorea</taxon>
        <taxon>Rhabditida</taxon>
        <taxon>Rhabditina</taxon>
        <taxon>Rhabditomorpha</taxon>
        <taxon>Rhabditoidea</taxon>
        <taxon>Rhabditidae</taxon>
        <taxon>Peloderinae</taxon>
        <taxon>Caenorhabditis</taxon>
    </lineage>
</organism>
<keyword evidence="3" id="KW-1185">Reference proteome</keyword>
<feature type="region of interest" description="Disordered" evidence="1">
    <location>
        <begin position="301"/>
        <end position="325"/>
    </location>
</feature>
<feature type="compositionally biased region" description="Basic residues" evidence="1">
    <location>
        <begin position="450"/>
        <end position="460"/>
    </location>
</feature>
<name>A0A8S1EZL5_9PELO</name>
<feature type="compositionally biased region" description="Basic and acidic residues" evidence="1">
    <location>
        <begin position="305"/>
        <end position="315"/>
    </location>
</feature>